<proteinExistence type="predicted"/>
<dbReference type="InterPro" id="IPR016187">
    <property type="entry name" value="CTDL_fold"/>
</dbReference>
<accession>A0A553N6Q2</accession>
<sequence>MTTSPNPAPCHNMGSVQSNENQKFYKAVDSPGGYQSAHEACAASDMELADISTDEGIKAIHETLGTGPFWLSTYNPSARECTTPTSCYSILRNGYGSYIRYNWLSSNMDINITPARCVQVTCNIGSIKLESLDCQSTLKVACESSCALQTKGGGYDRCPIPPVGPHPIIYETTPSSFKAGATLQLR</sequence>
<organism evidence="1 2">
    <name type="scientific">Tigriopus californicus</name>
    <name type="common">Marine copepod</name>
    <dbReference type="NCBI Taxonomy" id="6832"/>
    <lineage>
        <taxon>Eukaryota</taxon>
        <taxon>Metazoa</taxon>
        <taxon>Ecdysozoa</taxon>
        <taxon>Arthropoda</taxon>
        <taxon>Crustacea</taxon>
        <taxon>Multicrustacea</taxon>
        <taxon>Hexanauplia</taxon>
        <taxon>Copepoda</taxon>
        <taxon>Harpacticoida</taxon>
        <taxon>Harpacticidae</taxon>
        <taxon>Tigriopus</taxon>
    </lineage>
</organism>
<gene>
    <name evidence="1" type="ORF">TCAL_10155</name>
</gene>
<comment type="caution">
    <text evidence="1">The sequence shown here is derived from an EMBL/GenBank/DDBJ whole genome shotgun (WGS) entry which is preliminary data.</text>
</comment>
<dbReference type="Proteomes" id="UP000318571">
    <property type="component" value="Chromosome 8"/>
</dbReference>
<dbReference type="Gene3D" id="3.10.100.10">
    <property type="entry name" value="Mannose-Binding Protein A, subunit A"/>
    <property type="match status" value="1"/>
</dbReference>
<evidence type="ECO:0008006" key="3">
    <source>
        <dbReference type="Google" id="ProtNLM"/>
    </source>
</evidence>
<keyword evidence="2" id="KW-1185">Reference proteome</keyword>
<reference evidence="1 2" key="1">
    <citation type="journal article" date="2018" name="Nat. Ecol. Evol.">
        <title>Genomic signatures of mitonuclear coevolution across populations of Tigriopus californicus.</title>
        <authorList>
            <person name="Barreto F.S."/>
            <person name="Watson E.T."/>
            <person name="Lima T.G."/>
            <person name="Willett C.S."/>
            <person name="Edmands S."/>
            <person name="Li W."/>
            <person name="Burton R.S."/>
        </authorList>
    </citation>
    <scope>NUCLEOTIDE SEQUENCE [LARGE SCALE GENOMIC DNA]</scope>
    <source>
        <strain evidence="1 2">San Diego</strain>
    </source>
</reference>
<dbReference type="InterPro" id="IPR016186">
    <property type="entry name" value="C-type_lectin-like/link_sf"/>
</dbReference>
<dbReference type="SUPFAM" id="SSF56436">
    <property type="entry name" value="C-type lectin-like"/>
    <property type="match status" value="1"/>
</dbReference>
<dbReference type="AlphaFoldDB" id="A0A553N6Q2"/>
<protein>
    <recommendedName>
        <fullName evidence="3">C-type lectin domain-containing protein</fullName>
    </recommendedName>
</protein>
<evidence type="ECO:0000313" key="1">
    <source>
        <dbReference type="EMBL" id="TRY61080.1"/>
    </source>
</evidence>
<evidence type="ECO:0000313" key="2">
    <source>
        <dbReference type="Proteomes" id="UP000318571"/>
    </source>
</evidence>
<name>A0A553N6Q2_TIGCA</name>
<dbReference type="EMBL" id="VCGU01000459">
    <property type="protein sequence ID" value="TRY61080.1"/>
    <property type="molecule type" value="Genomic_DNA"/>
</dbReference>